<dbReference type="GO" id="GO:0005643">
    <property type="term" value="C:nuclear pore"/>
    <property type="evidence" value="ECO:0007669"/>
    <property type="project" value="InterPro"/>
</dbReference>
<dbReference type="Proteomes" id="UP000194280">
    <property type="component" value="Unassembled WGS sequence"/>
</dbReference>
<dbReference type="InParanoid" id="A0A1Z5SZ79"/>
<reference evidence="5 6" key="1">
    <citation type="submission" date="2017-01" db="EMBL/GenBank/DDBJ databases">
        <title>The recent genome duplication of the halophilic yeast Hortaea werneckii: insights from long-read sequencing.</title>
        <authorList>
            <person name="Sinha S."/>
            <person name="Flibotte S."/>
            <person name="Neira M."/>
            <person name="Lenassi M."/>
            <person name="Gostincar C."/>
            <person name="Stajich J.E."/>
            <person name="Nislow C.E."/>
        </authorList>
    </citation>
    <scope>NUCLEOTIDE SEQUENCE [LARGE SCALE GENOMIC DNA]</scope>
    <source>
        <strain evidence="5 6">EXF-2000</strain>
    </source>
</reference>
<feature type="region of interest" description="Disordered" evidence="4">
    <location>
        <begin position="1"/>
        <end position="94"/>
    </location>
</feature>
<dbReference type="OrthoDB" id="203824at2759"/>
<dbReference type="STRING" id="1157616.A0A1Z5SZ79"/>
<dbReference type="GO" id="GO:0017056">
    <property type="term" value="F:structural constituent of nuclear pore"/>
    <property type="evidence" value="ECO:0007669"/>
    <property type="project" value="InterPro"/>
</dbReference>
<sequence length="1338" mass="148378">MSRRSANRTAPRKRYTIDAFEGLPELQDTEGEGNNVPPDGDASSDDFQDNAEPSADEDDGEDAMSGVEEEAAEASDAGERDLDDNISTVGDQDMTSLPRTKKAFIKRKPVPAETGDKVFTRGLDEIQRNTSWLSRRLLFFGPLREDYAPVSQARARWVADPTLPRRQADAKGLGGYHPTYYQSEEDREKEALQSRKWYHEDGGKRQNFHALSAEEADMFSPVYKTTMSFVMGPLDDQKVFHLRLGESMPVANAWAPEEKNTGSAKRGAMLNLGAKVNCLAWAPGRTSLFGNNNTSNTNNNTTSQPGQAGNSLFGNSSTKPFQPAGSLFASTANQSAQQPQQNANASLFGNDILPSNQHSQPSLVERSYTANAAAPQPAYYHALLEKGNKRMAEDYNALPQLQLGLGDISRKVRNIGQGGPSAGETKAPTNNHKSAYLLGASGVNVGQSLRDIEELANSTAARPQTATDSADFSSFSGVKEYLGQQHRNQFEQMIQRRIDSAHAEFDEMINEQLHDVDWDGHMNRIYEHFGFRKPQNEGGSAGDSRLGETGGFGRTSRRSRAVGASALGKSYGLQGMSKSIIGTPGPKAARQSVFGDVAEKLPADGMRPAPEDRVQRVKQEKYAGKVMDLNVARLQEKVYPILHRFSEVENEPSNDDTSMLINAYKALVQITGEDATKENAADPGAVKERQYATDYLDDNPNARGRLDIRKRIIGGSRKFLEKLFHTQLEATVAKNPREANVGGIPTSVAKAKGYVRVRAARKILGPDLEILQDINGDYCWAVLFYMLRSGLHKEALEYVQENAAAFRQIDRAFTRYLQAYVASEDHRLPADLQQSINNAYSARERLAPEDSIDPYRMMCYKVIGRCDLQRRSLDNINNDMMDWLWLQFALARDYSRVDEYAHEAFGLEELRESIKQIGNRYFGPNSDIANAPTTFFFMQVLAGMFEKAVADLYPHNYVSATHFAIALDYYGLLRVSGDINSDDLLGFTTRQQPQIAFGSMVGLYTRDFRTANATWAVDYLCLICLNADLGDELGKTQREMCHQALIETVLETREFAQLLGDVRSDGVRIKGTVEQRLKLIKLENERDFLKQITIVAARTAEEQSRVTDAALLFHLAEDYDKVIQVVNEAVSVALTTELGEQPTRLTPLKPRTQQLPDGRQEVVAPQGSSLSLTSIDDPVQLARNITELYASSTMYTDRIAERTISCCRVLMNFANARAALEKGNWSAAIDHITASRVLPTDADGNLSTIRGRAQNFNTMAIVISRTIGHVMLWTIVACSNHADRMRATEFETGAQQDMLRKCSQIAKDVMVFAGLIRFKLPGKVWETLAAAGQELGAF</sequence>
<protein>
    <recommendedName>
        <fullName evidence="7">Nuclear pore protein</fullName>
    </recommendedName>
</protein>
<evidence type="ECO:0000256" key="4">
    <source>
        <dbReference type="SAM" id="MobiDB-lite"/>
    </source>
</evidence>
<feature type="compositionally biased region" description="Basic residues" evidence="4">
    <location>
        <begin position="1"/>
        <end position="14"/>
    </location>
</feature>
<comment type="caution">
    <text evidence="5">The sequence shown here is derived from an EMBL/GenBank/DDBJ whole genome shotgun (WGS) entry which is preliminary data.</text>
</comment>
<evidence type="ECO:0008006" key="7">
    <source>
        <dbReference type="Google" id="ProtNLM"/>
    </source>
</evidence>
<dbReference type="GO" id="GO:0006606">
    <property type="term" value="P:protein import into nucleus"/>
    <property type="evidence" value="ECO:0007669"/>
    <property type="project" value="TreeGrafter"/>
</dbReference>
<comment type="subcellular location">
    <subcellularLocation>
        <location evidence="1">Nucleus envelope</location>
    </subcellularLocation>
</comment>
<dbReference type="VEuPathDB" id="FungiDB:BTJ68_10493"/>
<dbReference type="GO" id="GO:0016973">
    <property type="term" value="P:poly(A)+ mRNA export from nucleus"/>
    <property type="evidence" value="ECO:0007669"/>
    <property type="project" value="TreeGrafter"/>
</dbReference>
<dbReference type="Pfam" id="PF04097">
    <property type="entry name" value="Nic96"/>
    <property type="match status" value="1"/>
</dbReference>
<accession>A0A1Z5SZ79</accession>
<comment type="similarity">
    <text evidence="2">Belongs to the nucleoporin interacting component (NIC) family.</text>
</comment>
<feature type="compositionally biased region" description="Polar residues" evidence="4">
    <location>
        <begin position="304"/>
        <end position="316"/>
    </location>
</feature>
<dbReference type="EMBL" id="MUNK01000179">
    <property type="protein sequence ID" value="OTA27347.1"/>
    <property type="molecule type" value="Genomic_DNA"/>
</dbReference>
<feature type="region of interest" description="Disordered" evidence="4">
    <location>
        <begin position="331"/>
        <end position="363"/>
    </location>
</feature>
<dbReference type="PANTHER" id="PTHR11225:SF4">
    <property type="entry name" value="NUCLEAR PORE COMPLEX PROTEIN NUP93"/>
    <property type="match status" value="1"/>
</dbReference>
<evidence type="ECO:0000313" key="6">
    <source>
        <dbReference type="Proteomes" id="UP000194280"/>
    </source>
</evidence>
<dbReference type="FunCoup" id="A0A1Z5SZ79">
    <property type="interactions" value="1935"/>
</dbReference>
<feature type="compositionally biased region" description="Low complexity" evidence="4">
    <location>
        <begin position="331"/>
        <end position="346"/>
    </location>
</feature>
<keyword evidence="3" id="KW-0539">Nucleus</keyword>
<feature type="compositionally biased region" description="Polar residues" evidence="4">
    <location>
        <begin position="353"/>
        <end position="362"/>
    </location>
</feature>
<dbReference type="InterPro" id="IPR007231">
    <property type="entry name" value="Nucleoporin_int_Nup93/Nic96"/>
</dbReference>
<evidence type="ECO:0000313" key="5">
    <source>
        <dbReference type="EMBL" id="OTA27347.1"/>
    </source>
</evidence>
<feature type="compositionally biased region" description="Low complexity" evidence="4">
    <location>
        <begin position="291"/>
        <end position="303"/>
    </location>
</feature>
<evidence type="ECO:0000256" key="2">
    <source>
        <dbReference type="ARBA" id="ARBA00010186"/>
    </source>
</evidence>
<organism evidence="5 6">
    <name type="scientific">Hortaea werneckii EXF-2000</name>
    <dbReference type="NCBI Taxonomy" id="1157616"/>
    <lineage>
        <taxon>Eukaryota</taxon>
        <taxon>Fungi</taxon>
        <taxon>Dikarya</taxon>
        <taxon>Ascomycota</taxon>
        <taxon>Pezizomycotina</taxon>
        <taxon>Dothideomycetes</taxon>
        <taxon>Dothideomycetidae</taxon>
        <taxon>Mycosphaerellales</taxon>
        <taxon>Teratosphaeriaceae</taxon>
        <taxon>Hortaea</taxon>
    </lineage>
</organism>
<evidence type="ECO:0000256" key="3">
    <source>
        <dbReference type="ARBA" id="ARBA00023242"/>
    </source>
</evidence>
<name>A0A1Z5SZ79_HORWE</name>
<feature type="compositionally biased region" description="Polar residues" evidence="4">
    <location>
        <begin position="85"/>
        <end position="94"/>
    </location>
</feature>
<feature type="region of interest" description="Disordered" evidence="4">
    <location>
        <begin position="289"/>
        <end position="316"/>
    </location>
</feature>
<evidence type="ECO:0000256" key="1">
    <source>
        <dbReference type="ARBA" id="ARBA00004259"/>
    </source>
</evidence>
<feature type="region of interest" description="Disordered" evidence="4">
    <location>
        <begin position="533"/>
        <end position="559"/>
    </location>
</feature>
<feature type="compositionally biased region" description="Acidic residues" evidence="4">
    <location>
        <begin position="42"/>
        <end position="73"/>
    </location>
</feature>
<proteinExistence type="inferred from homology"/>
<dbReference type="PANTHER" id="PTHR11225">
    <property type="entry name" value="NUCLEAR PORE COMPLEX PROTEIN NUP93 NUCLEOPORIN NUP93 DEAD EYE PROTEIN"/>
    <property type="match status" value="1"/>
</dbReference>
<keyword evidence="6" id="KW-1185">Reference proteome</keyword>
<gene>
    <name evidence="5" type="ORF">BTJ68_10493</name>
</gene>